<evidence type="ECO:0000313" key="2">
    <source>
        <dbReference type="EMBL" id="CAL6020291.1"/>
    </source>
</evidence>
<dbReference type="EMBL" id="CAXDID020000085">
    <property type="protein sequence ID" value="CAL6020291.1"/>
    <property type="molecule type" value="Genomic_DNA"/>
</dbReference>
<dbReference type="Proteomes" id="UP001642409">
    <property type="component" value="Unassembled WGS sequence"/>
</dbReference>
<dbReference type="AlphaFoldDB" id="A0AA86QPS0"/>
<reference evidence="2 3" key="2">
    <citation type="submission" date="2024-07" db="EMBL/GenBank/DDBJ databases">
        <authorList>
            <person name="Akdeniz Z."/>
        </authorList>
    </citation>
    <scope>NUCLEOTIDE SEQUENCE [LARGE SCALE GENOMIC DNA]</scope>
</reference>
<evidence type="ECO:0000313" key="3">
    <source>
        <dbReference type="Proteomes" id="UP001642409"/>
    </source>
</evidence>
<organism evidence="1">
    <name type="scientific">Hexamita inflata</name>
    <dbReference type="NCBI Taxonomy" id="28002"/>
    <lineage>
        <taxon>Eukaryota</taxon>
        <taxon>Metamonada</taxon>
        <taxon>Diplomonadida</taxon>
        <taxon>Hexamitidae</taxon>
        <taxon>Hexamitinae</taxon>
        <taxon>Hexamita</taxon>
    </lineage>
</organism>
<keyword evidence="3" id="KW-1185">Reference proteome</keyword>
<reference evidence="1" key="1">
    <citation type="submission" date="2023-06" db="EMBL/GenBank/DDBJ databases">
        <authorList>
            <person name="Kurt Z."/>
        </authorList>
    </citation>
    <scope>NUCLEOTIDE SEQUENCE</scope>
</reference>
<gene>
    <name evidence="2" type="ORF">HINF_LOCUS27358</name>
    <name evidence="1" type="ORF">HINF_LOCUS51214</name>
</gene>
<accession>A0AA86QPS0</accession>
<proteinExistence type="predicted"/>
<name>A0AA86QPS0_9EUKA</name>
<evidence type="ECO:0000313" key="1">
    <source>
        <dbReference type="EMBL" id="CAI9963569.1"/>
    </source>
</evidence>
<protein>
    <submittedName>
        <fullName evidence="1">Alanyl-tRNA synthetase 3..2792 Trepomonas PC1 GDID01001169</fullName>
    </submittedName>
    <submittedName>
        <fullName evidence="2">Alanyl-tRNA_synthetase 3..2792 Trepomonas PC1 GDID01001169</fullName>
    </submittedName>
</protein>
<sequence>MYFQIINFTELIYHQRLFLYTHLKYFQYQSVQFHNKNRIFSVIIFTQHPTITKSAPTRYLTEVGEVLGQLNQPLNAELLFVGDTFVVFVALKDKCTQLKTKLEGQGLKVKQNPLKMPKGKTTDAEMVLATGLEQKVVDDLMKM</sequence>
<dbReference type="EMBL" id="CATOUU010000969">
    <property type="protein sequence ID" value="CAI9963569.1"/>
    <property type="molecule type" value="Genomic_DNA"/>
</dbReference>
<comment type="caution">
    <text evidence="1">The sequence shown here is derived from an EMBL/GenBank/DDBJ whole genome shotgun (WGS) entry which is preliminary data.</text>
</comment>